<dbReference type="SUPFAM" id="SSF46689">
    <property type="entry name" value="Homeodomain-like"/>
    <property type="match status" value="1"/>
</dbReference>
<dbReference type="OrthoDB" id="2930at2"/>
<keyword evidence="8" id="KW-1185">Reference proteome</keyword>
<evidence type="ECO:0000259" key="5">
    <source>
        <dbReference type="PROSITE" id="PS51071"/>
    </source>
</evidence>
<dbReference type="PANTHER" id="PTHR30514:SF18">
    <property type="entry name" value="RPIR-FAMILY TRANSCRIPTIONAL REGULATOR"/>
    <property type="match status" value="1"/>
</dbReference>
<evidence type="ECO:0000256" key="1">
    <source>
        <dbReference type="ARBA" id="ARBA00023015"/>
    </source>
</evidence>
<dbReference type="InterPro" id="IPR000281">
    <property type="entry name" value="HTH_RpiR"/>
</dbReference>
<dbReference type="SUPFAM" id="SSF53697">
    <property type="entry name" value="SIS domain"/>
    <property type="match status" value="1"/>
</dbReference>
<keyword evidence="4" id="KW-1133">Transmembrane helix</keyword>
<dbReference type="GO" id="GO:0003677">
    <property type="term" value="F:DNA binding"/>
    <property type="evidence" value="ECO:0007669"/>
    <property type="project" value="UniProtKB-KW"/>
</dbReference>
<dbReference type="Gene3D" id="1.10.10.10">
    <property type="entry name" value="Winged helix-like DNA-binding domain superfamily/Winged helix DNA-binding domain"/>
    <property type="match status" value="1"/>
</dbReference>
<keyword evidence="3" id="KW-0804">Transcription</keyword>
<organism evidence="7 8">
    <name type="scientific">Vallitalea guaymasensis</name>
    <dbReference type="NCBI Taxonomy" id="1185412"/>
    <lineage>
        <taxon>Bacteria</taxon>
        <taxon>Bacillati</taxon>
        <taxon>Bacillota</taxon>
        <taxon>Clostridia</taxon>
        <taxon>Lachnospirales</taxon>
        <taxon>Vallitaleaceae</taxon>
        <taxon>Vallitalea</taxon>
    </lineage>
</organism>
<proteinExistence type="predicted"/>
<keyword evidence="2" id="KW-0238">DNA-binding</keyword>
<evidence type="ECO:0000313" key="7">
    <source>
        <dbReference type="EMBL" id="QUH31777.1"/>
    </source>
</evidence>
<dbReference type="Pfam" id="PF01380">
    <property type="entry name" value="SIS"/>
    <property type="match status" value="1"/>
</dbReference>
<dbReference type="GO" id="GO:1901135">
    <property type="term" value="P:carbohydrate derivative metabolic process"/>
    <property type="evidence" value="ECO:0007669"/>
    <property type="project" value="InterPro"/>
</dbReference>
<dbReference type="PROSITE" id="PS51464">
    <property type="entry name" value="SIS"/>
    <property type="match status" value="1"/>
</dbReference>
<feature type="transmembrane region" description="Helical" evidence="4">
    <location>
        <begin position="137"/>
        <end position="160"/>
    </location>
</feature>
<evidence type="ECO:0000256" key="2">
    <source>
        <dbReference type="ARBA" id="ARBA00023125"/>
    </source>
</evidence>
<dbReference type="EMBL" id="CP058561">
    <property type="protein sequence ID" value="QUH31777.1"/>
    <property type="molecule type" value="Genomic_DNA"/>
</dbReference>
<evidence type="ECO:0000259" key="6">
    <source>
        <dbReference type="PROSITE" id="PS51464"/>
    </source>
</evidence>
<name>A0A8J8SED7_9FIRM</name>
<dbReference type="KEGG" id="vgu:HYG85_23720"/>
<keyword evidence="1" id="KW-0805">Transcription regulation</keyword>
<dbReference type="Gene3D" id="3.40.50.10490">
    <property type="entry name" value="Glucose-6-phosphate isomerase like protein, domain 1"/>
    <property type="match status" value="1"/>
</dbReference>
<dbReference type="InterPro" id="IPR001347">
    <property type="entry name" value="SIS_dom"/>
</dbReference>
<evidence type="ECO:0000313" key="8">
    <source>
        <dbReference type="Proteomes" id="UP000677305"/>
    </source>
</evidence>
<protein>
    <submittedName>
        <fullName evidence="7">MurR/RpiR family transcriptional regulator</fullName>
    </submittedName>
</protein>
<dbReference type="InterPro" id="IPR046348">
    <property type="entry name" value="SIS_dom_sf"/>
</dbReference>
<dbReference type="InterPro" id="IPR036388">
    <property type="entry name" value="WH-like_DNA-bd_sf"/>
</dbReference>
<keyword evidence="4" id="KW-0472">Membrane</keyword>
<dbReference type="InterPro" id="IPR047640">
    <property type="entry name" value="RpiR-like"/>
</dbReference>
<dbReference type="Pfam" id="PF01418">
    <property type="entry name" value="HTH_6"/>
    <property type="match status" value="1"/>
</dbReference>
<dbReference type="PANTHER" id="PTHR30514">
    <property type="entry name" value="GLUCOKINASE"/>
    <property type="match status" value="1"/>
</dbReference>
<gene>
    <name evidence="7" type="ORF">HYG85_23720</name>
</gene>
<dbReference type="CDD" id="cd05013">
    <property type="entry name" value="SIS_RpiR"/>
    <property type="match status" value="1"/>
</dbReference>
<evidence type="ECO:0000256" key="4">
    <source>
        <dbReference type="SAM" id="Phobius"/>
    </source>
</evidence>
<feature type="domain" description="SIS" evidence="6">
    <location>
        <begin position="119"/>
        <end position="267"/>
    </location>
</feature>
<dbReference type="InterPro" id="IPR009057">
    <property type="entry name" value="Homeodomain-like_sf"/>
</dbReference>
<dbReference type="RefSeq" id="WP_113674884.1">
    <property type="nucleotide sequence ID" value="NZ_CAJXUH010000010.1"/>
</dbReference>
<dbReference type="GO" id="GO:0003700">
    <property type="term" value="F:DNA-binding transcription factor activity"/>
    <property type="evidence" value="ECO:0007669"/>
    <property type="project" value="InterPro"/>
</dbReference>
<reference evidence="7 8" key="1">
    <citation type="submission" date="2020-07" db="EMBL/GenBank/DDBJ databases">
        <title>Vallitalea guaymasensis genome.</title>
        <authorList>
            <person name="Postec A."/>
        </authorList>
    </citation>
    <scope>NUCLEOTIDE SEQUENCE [LARGE SCALE GENOMIC DNA]</scope>
    <source>
        <strain evidence="7 8">Ra1766G1</strain>
    </source>
</reference>
<sequence length="306" mass="34926">MHRQNDLMKRINNSYPKLSKGQKLLANYILEHYEKAVFLTAAKLGKIVGVSESTVVRFANELGYDGYPKLQRALEELVKTKLTSFQRVEVTSDRIDKNHVLKSVLQSDAEKIKHTLEEIDEDIFNEATSMILGARKIYILGVRSCASLAGFLGFYFNLIFDNTKLIHTNSVSEMFEQIYRIGPEDVVIGISFPRYSKRTKKAMEFAKNRDAQVIAITDSYLSPLIQFADCSLIARSDMASFVDSLVAPLSLINALIVALCIKKQDEVLDTLENLEKVWSEYQVYDNEEDYNMNYNIQSKNNTDMLE</sequence>
<dbReference type="PROSITE" id="PS51071">
    <property type="entry name" value="HTH_RPIR"/>
    <property type="match status" value="1"/>
</dbReference>
<evidence type="ECO:0000256" key="3">
    <source>
        <dbReference type="ARBA" id="ARBA00023163"/>
    </source>
</evidence>
<keyword evidence="4" id="KW-0812">Transmembrane</keyword>
<dbReference type="InterPro" id="IPR035472">
    <property type="entry name" value="RpiR-like_SIS"/>
</dbReference>
<feature type="domain" description="HTH rpiR-type" evidence="5">
    <location>
        <begin position="5"/>
        <end position="81"/>
    </location>
</feature>
<dbReference type="Proteomes" id="UP000677305">
    <property type="component" value="Chromosome"/>
</dbReference>
<accession>A0A8J8SED7</accession>
<dbReference type="GO" id="GO:0097367">
    <property type="term" value="F:carbohydrate derivative binding"/>
    <property type="evidence" value="ECO:0007669"/>
    <property type="project" value="InterPro"/>
</dbReference>
<dbReference type="AlphaFoldDB" id="A0A8J8SED7"/>